<dbReference type="AlphaFoldDB" id="A0A1H2Y726"/>
<dbReference type="EMBL" id="FNNC01000009">
    <property type="protein sequence ID" value="SDX00444.1"/>
    <property type="molecule type" value="Genomic_DNA"/>
</dbReference>
<dbReference type="Gene3D" id="3.40.30.10">
    <property type="entry name" value="Glutaredoxin"/>
    <property type="match status" value="1"/>
</dbReference>
<dbReference type="GO" id="GO:0046685">
    <property type="term" value="P:response to arsenic-containing substance"/>
    <property type="evidence" value="ECO:0007669"/>
    <property type="project" value="InterPro"/>
</dbReference>
<dbReference type="NCBIfam" id="NF033727">
    <property type="entry name" value="chaperon_ArsD"/>
    <property type="match status" value="1"/>
</dbReference>
<protein>
    <submittedName>
        <fullName evidence="1">Arsenical resistance operon trans-acting repressor ArsD</fullName>
    </submittedName>
</protein>
<reference evidence="1 2" key="1">
    <citation type="submission" date="2016-10" db="EMBL/GenBank/DDBJ databases">
        <authorList>
            <person name="de Groot N.N."/>
        </authorList>
    </citation>
    <scope>NUCLEOTIDE SEQUENCE [LARGE SCALE GENOMIC DNA]</scope>
    <source>
        <strain evidence="1 2">DSM 23126</strain>
    </source>
</reference>
<sequence length="124" mass="13765">MTKVRIYDPAMCCDTGVCGPGTDPELVRIAAAVERLQQQGYDIERYNLSNQPEQFAAAKDVTERITTDGIEALPIVLKDGAIVLTAGYPDVEQLADWFDAKAEELQPERNVPTVELSFNTRYSK</sequence>
<name>A0A1H2Y726_9BACI</name>
<dbReference type="RefSeq" id="WP_091616780.1">
    <property type="nucleotide sequence ID" value="NZ_FNNC01000009.1"/>
</dbReference>
<dbReference type="GO" id="GO:0003677">
    <property type="term" value="F:DNA binding"/>
    <property type="evidence" value="ECO:0007669"/>
    <property type="project" value="InterPro"/>
</dbReference>
<accession>A0A1H2Y726</accession>
<organism evidence="1 2">
    <name type="scientific">Marinococcus luteus</name>
    <dbReference type="NCBI Taxonomy" id="1122204"/>
    <lineage>
        <taxon>Bacteria</taxon>
        <taxon>Bacillati</taxon>
        <taxon>Bacillota</taxon>
        <taxon>Bacilli</taxon>
        <taxon>Bacillales</taxon>
        <taxon>Bacillaceae</taxon>
        <taxon>Marinococcus</taxon>
    </lineage>
</organism>
<dbReference type="Proteomes" id="UP000199488">
    <property type="component" value="Unassembled WGS sequence"/>
</dbReference>
<evidence type="ECO:0000313" key="2">
    <source>
        <dbReference type="Proteomes" id="UP000199488"/>
    </source>
</evidence>
<dbReference type="Pfam" id="PF06953">
    <property type="entry name" value="ArsD"/>
    <property type="match status" value="1"/>
</dbReference>
<dbReference type="OrthoDB" id="9801358at2"/>
<gene>
    <name evidence="1" type="ORF">SAMN05421781_3017</name>
</gene>
<dbReference type="InterPro" id="IPR010712">
    <property type="entry name" value="Arsenical-R_ArsD"/>
</dbReference>
<keyword evidence="2" id="KW-1185">Reference proteome</keyword>
<evidence type="ECO:0000313" key="1">
    <source>
        <dbReference type="EMBL" id="SDX00444.1"/>
    </source>
</evidence>
<dbReference type="STRING" id="1122204.SAMN05421781_3017"/>
<proteinExistence type="predicted"/>
<dbReference type="GO" id="GO:0045892">
    <property type="term" value="P:negative regulation of DNA-templated transcription"/>
    <property type="evidence" value="ECO:0007669"/>
    <property type="project" value="InterPro"/>
</dbReference>